<reference evidence="1" key="1">
    <citation type="submission" date="2019-03" db="EMBL/GenBank/DDBJ databases">
        <title>Single cell metagenomics reveals metabolic interactions within the superorganism composed of flagellate Streblomastix strix and complex community of Bacteroidetes bacteria on its surface.</title>
        <authorList>
            <person name="Treitli S.C."/>
            <person name="Kolisko M."/>
            <person name="Husnik F."/>
            <person name="Keeling P."/>
            <person name="Hampl V."/>
        </authorList>
    </citation>
    <scope>NUCLEOTIDE SEQUENCE</scope>
    <source>
        <strain evidence="1">STM</strain>
    </source>
</reference>
<sequence>MNGEFWQRMSDFDRLHPEADLCVIHTIKKHLGNYVEHLEFQCCQESEKKQVIEIYNQHYHLYPLSFYTFLEREPTCEELVYLEGKPQ</sequence>
<name>A0A5J4SNR0_9ZZZZ</name>
<organism evidence="1">
    <name type="scientific">termite gut metagenome</name>
    <dbReference type="NCBI Taxonomy" id="433724"/>
    <lineage>
        <taxon>unclassified sequences</taxon>
        <taxon>metagenomes</taxon>
        <taxon>organismal metagenomes</taxon>
    </lineage>
</organism>
<accession>A0A5J4SNR0</accession>
<proteinExistence type="predicted"/>
<dbReference type="AlphaFoldDB" id="A0A5J4SNR0"/>
<comment type="caution">
    <text evidence="1">The sequence shown here is derived from an EMBL/GenBank/DDBJ whole genome shotgun (WGS) entry which is preliminary data.</text>
</comment>
<protein>
    <submittedName>
        <fullName evidence="1">Uncharacterized protein</fullName>
    </submittedName>
</protein>
<gene>
    <name evidence="1" type="ORF">EZS27_004724</name>
</gene>
<dbReference type="EMBL" id="SNRY01000083">
    <property type="protein sequence ID" value="KAA6347859.1"/>
    <property type="molecule type" value="Genomic_DNA"/>
</dbReference>
<evidence type="ECO:0000313" key="1">
    <source>
        <dbReference type="EMBL" id="KAA6347859.1"/>
    </source>
</evidence>